<dbReference type="Pfam" id="PF05183">
    <property type="entry name" value="RdRP"/>
    <property type="match status" value="1"/>
</dbReference>
<sequence length="1091" mass="128728">MIRRKDDEFMIKANMYKIYSIPSGDLEKKEFTEDELFEREITLSENNLIRKYLIFKGIKRGNIHLNNIIKISLPDDKENNKALGMLNNGITFMGKKFIPLVSSPSMMKKEGEDDYYEEDFKCEYLFIAEEDKKFIEIFEDITSLGKLTVKRVNEEKMALNKDVIARLSLNTSSSYEIKYSPNIVILPSTTYTYVSDYCYFKDKDYSKLEYIEEQKKEFEFQDGCGLMSFKMAEIIQKNLGVDYHIDWAGIRLDKGLAVKGLLVKVDFNSYFKEMYKEDIKNVFEKRKDGFYTLDFWGNMVNISNADIIINTNMAKWAKWWDSEEELYKELQKEKYDEHRYVLTNLYVTKFNKKQPKEYSRTNYQLISNLALTPKELEELSQATFDMYKKVLSMDINYVNLLLGDIVSEESLELNALDKAHYLLQSTEDALTIPPIRKTIINMINKKIRELAEGKFYVKGNYKVASTCPITFMDWIMTRKFSDNGLKENEFYIPNEIGERVMSRNPLNSFSEIHKFTIAKNELLEKYCGDLTSEIIFFNQKDNRAMLNSGEDFDTDTNFVIENEIIYNSVVSAEDGYNFLNTEDNKKAIEMPYTKENEYYCVLKASGNAIGSIANIGMKICTLATEIGYYFPMNNKSYGYKELRDIFFESKQEQFEENVTEIKELQGIGGRIDNIKDTLKNFKYTLNQEEVYEQEWELDNLNREYSKKNWEVDRIKKEYFKQALEEKINKNELIPIENLEECKIKEILTKQFYKYKKQSYLSLQLQMLAIDMPKTLKEVDKSIIRDLMKEITEKENPIFRKYTTRYDDRKDRNGREKRYSNTHSVLNLHAKKIAKTLMQEWYEKNEDIKKYAKSDRVGCVHTILNNAKVTEHTTEVTNLVKAIFNSWSNNAERIRSTWKDNISKRNEELKKNNLQISRSIIVLTEKYDIDTMATALLHMSRNKNSAIRTKFIIDCCFNVVQSLLDTYFNDIYAYKEDLDGEYNWMFKNYKKIKTVRKEQDMQAIENKQNEITIGEIILIKFRPIDMDNNFIVSKNEDKFYIDNEMIYNNKVKGMKKCTYDLLADLLSDKTELEVSLKDIEIKTTYISASIIC</sequence>
<name>A0ABS6ELI4_9CLOT</name>
<evidence type="ECO:0000313" key="2">
    <source>
        <dbReference type="EMBL" id="MBU5485982.1"/>
    </source>
</evidence>
<dbReference type="EMBL" id="JAHLQF010000004">
    <property type="protein sequence ID" value="MBU5485982.1"/>
    <property type="molecule type" value="Genomic_DNA"/>
</dbReference>
<organism evidence="2 3">
    <name type="scientific">Clostridium mobile</name>
    <dbReference type="NCBI Taxonomy" id="2841512"/>
    <lineage>
        <taxon>Bacteria</taxon>
        <taxon>Bacillati</taxon>
        <taxon>Bacillota</taxon>
        <taxon>Clostridia</taxon>
        <taxon>Eubacteriales</taxon>
        <taxon>Clostridiaceae</taxon>
        <taxon>Clostridium</taxon>
    </lineage>
</organism>
<comment type="caution">
    <text evidence="2">The sequence shown here is derived from an EMBL/GenBank/DDBJ whole genome shotgun (WGS) entry which is preliminary data.</text>
</comment>
<accession>A0ABS6ELI4</accession>
<evidence type="ECO:0000259" key="1">
    <source>
        <dbReference type="Pfam" id="PF05183"/>
    </source>
</evidence>
<evidence type="ECO:0000313" key="3">
    <source>
        <dbReference type="Proteomes" id="UP000726170"/>
    </source>
</evidence>
<reference evidence="2 3" key="1">
    <citation type="submission" date="2021-06" db="EMBL/GenBank/DDBJ databases">
        <authorList>
            <person name="Sun Q."/>
            <person name="Li D."/>
        </authorList>
    </citation>
    <scope>NUCLEOTIDE SEQUENCE [LARGE SCALE GENOMIC DNA]</scope>
    <source>
        <strain evidence="2 3">MSJ-11</strain>
    </source>
</reference>
<feature type="domain" description="RDRP core" evidence="1">
    <location>
        <begin position="66"/>
        <end position="568"/>
    </location>
</feature>
<dbReference type="InterPro" id="IPR057596">
    <property type="entry name" value="RDRP_core"/>
</dbReference>
<dbReference type="RefSeq" id="WP_216440578.1">
    <property type="nucleotide sequence ID" value="NZ_JAHLQF010000004.1"/>
</dbReference>
<protein>
    <submittedName>
        <fullName evidence="2">RNA dependent RNA polymerase</fullName>
    </submittedName>
</protein>
<gene>
    <name evidence="2" type="ORF">KQI86_16800</name>
</gene>
<proteinExistence type="predicted"/>
<dbReference type="Proteomes" id="UP000726170">
    <property type="component" value="Unassembled WGS sequence"/>
</dbReference>
<keyword evidence="3" id="KW-1185">Reference proteome</keyword>